<dbReference type="AlphaFoldDB" id="A0A174EXD2"/>
<comment type="caution">
    <text evidence="9">The sequence shown here is derived from an EMBL/GenBank/DDBJ whole genome shotgun (WGS) entry which is preliminary data.</text>
</comment>
<evidence type="ECO:0000313" key="9">
    <source>
        <dbReference type="EMBL" id="OBY10028.1"/>
    </source>
</evidence>
<dbReference type="eggNOG" id="COG2893">
    <property type="taxonomic scope" value="Bacteria"/>
</dbReference>
<keyword evidence="10" id="KW-1185">Reference proteome</keyword>
<protein>
    <recommendedName>
        <fullName evidence="8">PTS EIIA type-4 domain-containing protein</fullName>
    </recommendedName>
</protein>
<reference evidence="9 10" key="1">
    <citation type="submission" date="2016-06" db="EMBL/GenBank/DDBJ databases">
        <authorList>
            <person name="Kjaerup R.B."/>
            <person name="Dalgaard T.S."/>
            <person name="Juul-Madsen H.R."/>
        </authorList>
    </citation>
    <scope>NUCLEOTIDE SEQUENCE [LARGE SCALE GENOMIC DNA]</scope>
    <source>
        <strain evidence="9 10">373-A1</strain>
    </source>
</reference>
<dbReference type="PROSITE" id="PS51096">
    <property type="entry name" value="PTS_EIIA_TYPE_4"/>
    <property type="match status" value="1"/>
</dbReference>
<dbReference type="GeneID" id="42775844"/>
<evidence type="ECO:0000256" key="1">
    <source>
        <dbReference type="ARBA" id="ARBA00004496"/>
    </source>
</evidence>
<gene>
    <name evidence="9" type="ORF">CP373A1_13080</name>
</gene>
<evidence type="ECO:0000256" key="5">
    <source>
        <dbReference type="ARBA" id="ARBA00022679"/>
    </source>
</evidence>
<dbReference type="Pfam" id="PF03610">
    <property type="entry name" value="EIIA-man"/>
    <property type="match status" value="1"/>
</dbReference>
<proteinExistence type="predicted"/>
<keyword evidence="7" id="KW-0418">Kinase</keyword>
<name>A0A174EXD2_9CLOT</name>
<evidence type="ECO:0000256" key="4">
    <source>
        <dbReference type="ARBA" id="ARBA00022597"/>
    </source>
</evidence>
<dbReference type="InterPro" id="IPR036662">
    <property type="entry name" value="PTS_EIIA_man-typ_sf"/>
</dbReference>
<dbReference type="InterPro" id="IPR051471">
    <property type="entry name" value="Bacterial_PTS_sugar_comp"/>
</dbReference>
<dbReference type="Proteomes" id="UP000092714">
    <property type="component" value="Unassembled WGS sequence"/>
</dbReference>
<dbReference type="EMBL" id="MAPZ01000025">
    <property type="protein sequence ID" value="OBY10028.1"/>
    <property type="molecule type" value="Genomic_DNA"/>
</dbReference>
<dbReference type="GO" id="GO:0016301">
    <property type="term" value="F:kinase activity"/>
    <property type="evidence" value="ECO:0007669"/>
    <property type="project" value="UniProtKB-KW"/>
</dbReference>
<keyword evidence="4" id="KW-0762">Sugar transport</keyword>
<dbReference type="GO" id="GO:0009401">
    <property type="term" value="P:phosphoenolpyruvate-dependent sugar phosphotransferase system"/>
    <property type="evidence" value="ECO:0007669"/>
    <property type="project" value="UniProtKB-KW"/>
</dbReference>
<evidence type="ECO:0000256" key="2">
    <source>
        <dbReference type="ARBA" id="ARBA00022448"/>
    </source>
</evidence>
<keyword evidence="5" id="KW-0808">Transferase</keyword>
<evidence type="ECO:0000256" key="7">
    <source>
        <dbReference type="ARBA" id="ARBA00022777"/>
    </source>
</evidence>
<feature type="domain" description="PTS EIIA type-4" evidence="8">
    <location>
        <begin position="5"/>
        <end position="128"/>
    </location>
</feature>
<dbReference type="InterPro" id="IPR033887">
    <property type="entry name" value="PTS_IIA_man"/>
</dbReference>
<dbReference type="CDD" id="cd00006">
    <property type="entry name" value="PTS_IIA_man"/>
    <property type="match status" value="1"/>
</dbReference>
<sequence length="145" mass="15897">MSKYKNGVLVVSHGPLAASIVSSAEMIAGKISDERLQTLMLELGADVDSFYKKMNELTESLLEKNEKVIILTDLLGGTPNNTALKIAIENDRVSVITGYNLMLLIEVFSSIDDELDNNNLVENGKGALLNLNGIALEEEEDEEWL</sequence>
<dbReference type="PANTHER" id="PTHR33799:SF1">
    <property type="entry name" value="PTS SYSTEM MANNOSE-SPECIFIC EIIAB COMPONENT-RELATED"/>
    <property type="match status" value="1"/>
</dbReference>
<accession>A0A174EXD2</accession>
<dbReference type="InterPro" id="IPR004701">
    <property type="entry name" value="PTS_EIIA_man-typ"/>
</dbReference>
<dbReference type="OrthoDB" id="9799827at2"/>
<keyword evidence="3" id="KW-0963">Cytoplasm</keyword>
<keyword evidence="2" id="KW-0813">Transport</keyword>
<dbReference type="GO" id="GO:0016020">
    <property type="term" value="C:membrane"/>
    <property type="evidence" value="ECO:0007669"/>
    <property type="project" value="InterPro"/>
</dbReference>
<dbReference type="Gene3D" id="3.40.50.510">
    <property type="entry name" value="Phosphotransferase system, mannose-type IIA component"/>
    <property type="match status" value="1"/>
</dbReference>
<evidence type="ECO:0000256" key="6">
    <source>
        <dbReference type="ARBA" id="ARBA00022683"/>
    </source>
</evidence>
<keyword evidence="6" id="KW-0598">Phosphotransferase system</keyword>
<organism evidence="9 10">
    <name type="scientific">Clostridium paraputrificum</name>
    <dbReference type="NCBI Taxonomy" id="29363"/>
    <lineage>
        <taxon>Bacteria</taxon>
        <taxon>Bacillati</taxon>
        <taxon>Bacillota</taxon>
        <taxon>Clostridia</taxon>
        <taxon>Eubacteriales</taxon>
        <taxon>Clostridiaceae</taxon>
        <taxon>Clostridium</taxon>
    </lineage>
</organism>
<comment type="subcellular location">
    <subcellularLocation>
        <location evidence="1">Cytoplasm</location>
    </subcellularLocation>
</comment>
<evidence type="ECO:0000313" key="10">
    <source>
        <dbReference type="Proteomes" id="UP000092714"/>
    </source>
</evidence>
<dbReference type="GO" id="GO:0005737">
    <property type="term" value="C:cytoplasm"/>
    <property type="evidence" value="ECO:0007669"/>
    <property type="project" value="UniProtKB-SubCell"/>
</dbReference>
<dbReference type="PANTHER" id="PTHR33799">
    <property type="entry name" value="PTS PERMEASE-RELATED-RELATED"/>
    <property type="match status" value="1"/>
</dbReference>
<dbReference type="SUPFAM" id="SSF53062">
    <property type="entry name" value="PTS system fructose IIA component-like"/>
    <property type="match status" value="1"/>
</dbReference>
<dbReference type="RefSeq" id="WP_027098013.1">
    <property type="nucleotide sequence ID" value="NZ_CYZW01000006.1"/>
</dbReference>
<evidence type="ECO:0000259" key="8">
    <source>
        <dbReference type="PROSITE" id="PS51096"/>
    </source>
</evidence>
<evidence type="ECO:0000256" key="3">
    <source>
        <dbReference type="ARBA" id="ARBA00022490"/>
    </source>
</evidence>